<dbReference type="STRING" id="569365.A0A0D2ATZ9"/>
<feature type="region of interest" description="Disordered" evidence="1">
    <location>
        <begin position="931"/>
        <end position="951"/>
    </location>
</feature>
<feature type="compositionally biased region" description="Polar residues" evidence="1">
    <location>
        <begin position="295"/>
        <end position="326"/>
    </location>
</feature>
<feature type="compositionally biased region" description="Low complexity" evidence="1">
    <location>
        <begin position="7"/>
        <end position="25"/>
    </location>
</feature>
<evidence type="ECO:0000256" key="1">
    <source>
        <dbReference type="SAM" id="MobiDB-lite"/>
    </source>
</evidence>
<evidence type="ECO:0000313" key="2">
    <source>
        <dbReference type="EMBL" id="KIW28697.1"/>
    </source>
</evidence>
<dbReference type="OrthoDB" id="4159667at2759"/>
<feature type="compositionally biased region" description="Acidic residues" evidence="1">
    <location>
        <begin position="931"/>
        <end position="940"/>
    </location>
</feature>
<reference evidence="2 3" key="1">
    <citation type="submission" date="2015-01" db="EMBL/GenBank/DDBJ databases">
        <title>The Genome Sequence of Cladophialophora immunda CBS83496.</title>
        <authorList>
            <consortium name="The Broad Institute Genomics Platform"/>
            <person name="Cuomo C."/>
            <person name="de Hoog S."/>
            <person name="Gorbushina A."/>
            <person name="Stielow B."/>
            <person name="Teixiera M."/>
            <person name="Abouelleil A."/>
            <person name="Chapman S.B."/>
            <person name="Priest M."/>
            <person name="Young S.K."/>
            <person name="Wortman J."/>
            <person name="Nusbaum C."/>
            <person name="Birren B."/>
        </authorList>
    </citation>
    <scope>NUCLEOTIDE SEQUENCE [LARGE SCALE GENOMIC DNA]</scope>
    <source>
        <strain evidence="2 3">CBS 83496</strain>
    </source>
</reference>
<feature type="region of interest" description="Disordered" evidence="1">
    <location>
        <begin position="994"/>
        <end position="1018"/>
    </location>
</feature>
<proteinExistence type="predicted"/>
<dbReference type="PANTHER" id="PTHR48125:SF12">
    <property type="entry name" value="AT HOOK TRANSCRIPTION FACTOR FAMILY-RELATED"/>
    <property type="match status" value="1"/>
</dbReference>
<protein>
    <submittedName>
        <fullName evidence="2">Uncharacterized protein</fullName>
    </submittedName>
</protein>
<dbReference type="GeneID" id="27347529"/>
<dbReference type="RefSeq" id="XP_016248913.1">
    <property type="nucleotide sequence ID" value="XM_016395494.1"/>
</dbReference>
<dbReference type="AlphaFoldDB" id="A0A0D2ATZ9"/>
<keyword evidence="3" id="KW-1185">Reference proteome</keyword>
<feature type="compositionally biased region" description="Polar residues" evidence="1">
    <location>
        <begin position="26"/>
        <end position="41"/>
    </location>
</feature>
<dbReference type="VEuPathDB" id="FungiDB:PV07_08335"/>
<evidence type="ECO:0000313" key="3">
    <source>
        <dbReference type="Proteomes" id="UP000054466"/>
    </source>
</evidence>
<feature type="compositionally biased region" description="Basic residues" evidence="1">
    <location>
        <begin position="156"/>
        <end position="167"/>
    </location>
</feature>
<dbReference type="PANTHER" id="PTHR48125">
    <property type="entry name" value="LP07818P1"/>
    <property type="match status" value="1"/>
</dbReference>
<gene>
    <name evidence="2" type="ORF">PV07_08335</name>
</gene>
<feature type="compositionally biased region" description="Basic and acidic residues" evidence="1">
    <location>
        <begin position="276"/>
        <end position="294"/>
    </location>
</feature>
<organism evidence="2 3">
    <name type="scientific">Cladophialophora immunda</name>
    <dbReference type="NCBI Taxonomy" id="569365"/>
    <lineage>
        <taxon>Eukaryota</taxon>
        <taxon>Fungi</taxon>
        <taxon>Dikarya</taxon>
        <taxon>Ascomycota</taxon>
        <taxon>Pezizomycotina</taxon>
        <taxon>Eurotiomycetes</taxon>
        <taxon>Chaetothyriomycetidae</taxon>
        <taxon>Chaetothyriales</taxon>
        <taxon>Herpotrichiellaceae</taxon>
        <taxon>Cladophialophora</taxon>
    </lineage>
</organism>
<feature type="compositionally biased region" description="Acidic residues" evidence="1">
    <location>
        <begin position="211"/>
        <end position="220"/>
    </location>
</feature>
<feature type="region of interest" description="Disordered" evidence="1">
    <location>
        <begin position="1"/>
        <end position="360"/>
    </location>
</feature>
<feature type="compositionally biased region" description="Polar residues" evidence="1">
    <location>
        <begin position="58"/>
        <end position="83"/>
    </location>
</feature>
<dbReference type="Proteomes" id="UP000054466">
    <property type="component" value="Unassembled WGS sequence"/>
</dbReference>
<dbReference type="HOGENOM" id="CLU_301680_0_0_1"/>
<feature type="compositionally biased region" description="Low complexity" evidence="1">
    <location>
        <begin position="336"/>
        <end position="347"/>
    </location>
</feature>
<name>A0A0D2ATZ9_9EURO</name>
<feature type="compositionally biased region" description="Basic and acidic residues" evidence="1">
    <location>
        <begin position="234"/>
        <end position="245"/>
    </location>
</feature>
<accession>A0A0D2ATZ9</accession>
<dbReference type="EMBL" id="KN847043">
    <property type="protein sequence ID" value="KIW28697.1"/>
    <property type="molecule type" value="Genomic_DNA"/>
</dbReference>
<feature type="compositionally biased region" description="Basic and acidic residues" evidence="1">
    <location>
        <begin position="108"/>
        <end position="118"/>
    </location>
</feature>
<sequence length="1018" mass="112306">MAPRGQSTTTPTRRMTRPSAMRRTPATPSVQAGSTSSSAIQGATGKATPARANRRNTTKSAPKSATIAAQSGRTPAKSASTNQKPKDTPAKKASGLIRRTKATAKANKKGDEGTKDEAPQTASDNNDPFVGADNGRTKSESPSVTPQPPTSIPARRNAKPKTSKRKSKPFEEQPYINNDSSEDDSANISLAKAAPTPKGKAVAVEDKVYSEEEDTDEEHEDLVAKSATRKRKIRPFDDQAYRFEREDSEEDDDEELDDNVPGDLTTNPLRRIHLRVNQDRHQQQMRQLAERSTRESPANPSSSSGPRLPASPSTPGASQRAVQQPSVGPAPKRQRTASPTVASSSSPHGKAPQTNAVDPNDPLVLAEQLFTDIERTPRALDLDEIGALFMILQEKISRFCDDHFDFNLTAQQEKAWPMHLLATKYLSLMLMTQRIADGSEYGWHNFFTKREHRRHLVHGVIGEWFQQRIFKHTAFSIPDDKVRELEDMDRKYLHYDAFVRNKKKAECLEGLKIDEDYFPSAEFPNNFEHKDNLEIAARRMATNLLLVLEPLLPPPFFDPIVPRWRQSSRARDEGAEMRFQIWLGLIKLIRMAGSLHLSIRFAGINGVVVRIAPHVPKGTRLRRDDAEKNICVNANWLNANSARPLQANDQLQVKMTCFGRVEAVVPNGLDVLELEQAQEAARVAGRELTREEAEKRLFNLYPYDLQETDAARDAVADLPAIPGTEWSTAILKAGIQEAREKRYGRRPREDATRDQADAKSGAFVTVYSRVAPSNLYCEWVASSQEQQFPPLANAAPQPPAQTLAEAVADARRQKYISCSLEDAGLAVWNTVARREFLEWLVFSGSVAGISAITAPWIRGVFESLNLAERSREVGTSISTRAGRAVSAAANWRSALQDASAYVSQLVAPTASTVTVTSVVTDWTTTTVQVDEPTDAGEPMEEVTPTSATSRDSFSELLPEALGGVLGITRRVIATDNPEFAMVASLFSEQMGFVQQAEAQAAPEPEPTPSPSTRRSKVL</sequence>
<feature type="compositionally biased region" description="Acidic residues" evidence="1">
    <location>
        <begin position="246"/>
        <end position="260"/>
    </location>
</feature>